<gene>
    <name evidence="1" type="ORF">SAMN06265338_101885</name>
</gene>
<organism evidence="1 2">
    <name type="scientific">Rhodoblastus acidophilus</name>
    <name type="common">Rhodopseudomonas acidophila</name>
    <dbReference type="NCBI Taxonomy" id="1074"/>
    <lineage>
        <taxon>Bacteria</taxon>
        <taxon>Pseudomonadati</taxon>
        <taxon>Pseudomonadota</taxon>
        <taxon>Alphaproteobacteria</taxon>
        <taxon>Hyphomicrobiales</taxon>
        <taxon>Rhodoblastaceae</taxon>
        <taxon>Rhodoblastus</taxon>
    </lineage>
</organism>
<proteinExistence type="predicted"/>
<evidence type="ECO:0000313" key="2">
    <source>
        <dbReference type="Proteomes" id="UP000198418"/>
    </source>
</evidence>
<keyword evidence="2" id="KW-1185">Reference proteome</keyword>
<protein>
    <recommendedName>
        <fullName evidence="3">5-carboxymethyl-2-hydroxymuconate isomerase</fullName>
    </recommendedName>
</protein>
<evidence type="ECO:0008006" key="3">
    <source>
        <dbReference type="Google" id="ProtNLM"/>
    </source>
</evidence>
<reference evidence="2" key="1">
    <citation type="submission" date="2017-06" db="EMBL/GenBank/DDBJ databases">
        <authorList>
            <person name="Varghese N."/>
            <person name="Submissions S."/>
        </authorList>
    </citation>
    <scope>NUCLEOTIDE SEQUENCE [LARGE SCALE GENOMIC DNA]</scope>
    <source>
        <strain evidence="2">DSM 137</strain>
    </source>
</reference>
<dbReference type="EMBL" id="FYDG01000001">
    <property type="protein sequence ID" value="SNB60683.1"/>
    <property type="molecule type" value="Genomic_DNA"/>
</dbReference>
<name>A0A212QMR1_RHOAC</name>
<dbReference type="Proteomes" id="UP000198418">
    <property type="component" value="Unassembled WGS sequence"/>
</dbReference>
<dbReference type="AlphaFoldDB" id="A0A212QMR1"/>
<evidence type="ECO:0000313" key="1">
    <source>
        <dbReference type="EMBL" id="SNB60683.1"/>
    </source>
</evidence>
<dbReference type="RefSeq" id="WP_141098348.1">
    <property type="nucleotide sequence ID" value="NZ_FYDG01000001.1"/>
</dbReference>
<sequence>MVKVLVKFNDRHVNENEIHWLAEKLPTIVAPMFDDPADPEARIFETDVVLQVAEEKPSDSHAHVEIRISAQPSEARKQRAGHIVYALRHGIRLLAHSEGHAPSLHVLDDRRLLMGVEFVEPTLAA</sequence>
<dbReference type="OrthoDB" id="9905561at2"/>
<accession>A0A212QMR1</accession>